<feature type="repeat" description="PPR" evidence="2">
    <location>
        <begin position="229"/>
        <end position="263"/>
    </location>
</feature>
<evidence type="ECO:0000313" key="5">
    <source>
        <dbReference type="Proteomes" id="UP001189429"/>
    </source>
</evidence>
<evidence type="ECO:0000256" key="1">
    <source>
        <dbReference type="ARBA" id="ARBA00022737"/>
    </source>
</evidence>
<dbReference type="Gene3D" id="1.25.40.10">
    <property type="entry name" value="Tetratricopeptide repeat domain"/>
    <property type="match status" value="1"/>
</dbReference>
<reference evidence="4" key="1">
    <citation type="submission" date="2023-10" db="EMBL/GenBank/DDBJ databases">
        <authorList>
            <person name="Chen Y."/>
            <person name="Shah S."/>
            <person name="Dougan E. K."/>
            <person name="Thang M."/>
            <person name="Chan C."/>
        </authorList>
    </citation>
    <scope>NUCLEOTIDE SEQUENCE [LARGE SCALE GENOMIC DNA]</scope>
</reference>
<feature type="compositionally biased region" description="Basic and acidic residues" evidence="3">
    <location>
        <begin position="86"/>
        <end position="96"/>
    </location>
</feature>
<name>A0ABN9WM89_9DINO</name>
<protein>
    <recommendedName>
        <fullName evidence="6">Pentatricopeptide repeat-containing protein</fullName>
    </recommendedName>
</protein>
<feature type="repeat" description="PPR" evidence="2">
    <location>
        <begin position="194"/>
        <end position="228"/>
    </location>
</feature>
<dbReference type="PANTHER" id="PTHR47447:SF17">
    <property type="entry name" value="OS12G0638900 PROTEIN"/>
    <property type="match status" value="1"/>
</dbReference>
<dbReference type="NCBIfam" id="TIGR00756">
    <property type="entry name" value="PPR"/>
    <property type="match status" value="1"/>
</dbReference>
<keyword evidence="1" id="KW-0677">Repeat</keyword>
<dbReference type="Proteomes" id="UP001189429">
    <property type="component" value="Unassembled WGS sequence"/>
</dbReference>
<evidence type="ECO:0000313" key="4">
    <source>
        <dbReference type="EMBL" id="CAK0887712.1"/>
    </source>
</evidence>
<evidence type="ECO:0000256" key="3">
    <source>
        <dbReference type="SAM" id="MobiDB-lite"/>
    </source>
</evidence>
<dbReference type="InterPro" id="IPR011990">
    <property type="entry name" value="TPR-like_helical_dom_sf"/>
</dbReference>
<comment type="caution">
    <text evidence="4">The sequence shown here is derived from an EMBL/GenBank/DDBJ whole genome shotgun (WGS) entry which is preliminary data.</text>
</comment>
<feature type="region of interest" description="Disordered" evidence="3">
    <location>
        <begin position="74"/>
        <end position="96"/>
    </location>
</feature>
<dbReference type="EMBL" id="CAUYUJ010018977">
    <property type="protein sequence ID" value="CAK0887712.1"/>
    <property type="molecule type" value="Genomic_DNA"/>
</dbReference>
<organism evidence="4 5">
    <name type="scientific">Prorocentrum cordatum</name>
    <dbReference type="NCBI Taxonomy" id="2364126"/>
    <lineage>
        <taxon>Eukaryota</taxon>
        <taxon>Sar</taxon>
        <taxon>Alveolata</taxon>
        <taxon>Dinophyceae</taxon>
        <taxon>Prorocentrales</taxon>
        <taxon>Prorocentraceae</taxon>
        <taxon>Prorocentrum</taxon>
    </lineage>
</organism>
<dbReference type="PANTHER" id="PTHR47447">
    <property type="entry name" value="OS03G0856100 PROTEIN"/>
    <property type="match status" value="1"/>
</dbReference>
<keyword evidence="5" id="KW-1185">Reference proteome</keyword>
<dbReference type="Pfam" id="PF13041">
    <property type="entry name" value="PPR_2"/>
    <property type="match status" value="1"/>
</dbReference>
<accession>A0ABN9WM89</accession>
<evidence type="ECO:0008006" key="6">
    <source>
        <dbReference type="Google" id="ProtNLM"/>
    </source>
</evidence>
<evidence type="ECO:0000256" key="2">
    <source>
        <dbReference type="PROSITE-ProRule" id="PRU00708"/>
    </source>
</evidence>
<dbReference type="Pfam" id="PF01535">
    <property type="entry name" value="PPR"/>
    <property type="match status" value="1"/>
</dbReference>
<proteinExistence type="predicted"/>
<dbReference type="PROSITE" id="PS51375">
    <property type="entry name" value="PPR"/>
    <property type="match status" value="2"/>
</dbReference>
<sequence length="284" mass="29760">MPSMSSCRLASLMDGHLIRYGLLGLLVSALAAATCGAVLGGDASQKLATALEEMSVVLALLTVHLVVSKLRGGEPQKAQKKAKKKKDADAPEDRDGAVPAALEGAAADQEACQQAIGKLTTQIRAAVKMGDMLAAEGLMQEMREVGGTPGYLRRPCWSVAFGEIVSGYVRGGDAPKASEWLDAFAACAPLIRPSTACANSVIGALCASGDIASAEAWVSKMPQSGVRLDEDTFSSLIHGCVRAGDVPRGIHWLREMRRANLRPGAELNKFVLQACSEGRKGTAE</sequence>
<dbReference type="InterPro" id="IPR002885">
    <property type="entry name" value="PPR_rpt"/>
</dbReference>
<gene>
    <name evidence="4" type="ORF">PCOR1329_LOCUS68693</name>
</gene>